<feature type="compositionally biased region" description="Basic and acidic residues" evidence="1">
    <location>
        <begin position="65"/>
        <end position="88"/>
    </location>
</feature>
<organism evidence="2 3">
    <name type="scientific">Drechslerella dactyloides</name>
    <name type="common">Nematode-trapping fungus</name>
    <name type="synonym">Arthrobotrys dactyloides</name>
    <dbReference type="NCBI Taxonomy" id="74499"/>
    <lineage>
        <taxon>Eukaryota</taxon>
        <taxon>Fungi</taxon>
        <taxon>Dikarya</taxon>
        <taxon>Ascomycota</taxon>
        <taxon>Pezizomycotina</taxon>
        <taxon>Orbiliomycetes</taxon>
        <taxon>Orbiliales</taxon>
        <taxon>Orbiliaceae</taxon>
        <taxon>Drechslerella</taxon>
    </lineage>
</organism>
<protein>
    <submittedName>
        <fullName evidence="2">Uncharacterized protein</fullName>
    </submittedName>
</protein>
<comment type="caution">
    <text evidence="2">The sequence shown here is derived from an EMBL/GenBank/DDBJ whole genome shotgun (WGS) entry which is preliminary data.</text>
</comment>
<dbReference type="EMBL" id="JAQGDS010000001">
    <property type="protein sequence ID" value="KAJ6264152.1"/>
    <property type="molecule type" value="Genomic_DNA"/>
</dbReference>
<accession>A0AAD6J5I3</accession>
<feature type="compositionally biased region" description="Gly residues" evidence="1">
    <location>
        <begin position="33"/>
        <end position="43"/>
    </location>
</feature>
<reference evidence="2" key="1">
    <citation type="submission" date="2023-01" db="EMBL/GenBank/DDBJ databases">
        <title>The chitinases involved in constricting ring structure development in the nematode-trapping fungus Drechslerella dactyloides.</title>
        <authorList>
            <person name="Wang R."/>
            <person name="Zhang L."/>
            <person name="Tang P."/>
            <person name="Li S."/>
            <person name="Liang L."/>
        </authorList>
    </citation>
    <scope>NUCLEOTIDE SEQUENCE</scope>
    <source>
        <strain evidence="2">YMF1.00031</strain>
    </source>
</reference>
<proteinExistence type="predicted"/>
<gene>
    <name evidence="2" type="ORF">Dda_0294</name>
</gene>
<evidence type="ECO:0000313" key="2">
    <source>
        <dbReference type="EMBL" id="KAJ6264152.1"/>
    </source>
</evidence>
<keyword evidence="3" id="KW-1185">Reference proteome</keyword>
<name>A0AAD6J5I3_DREDA</name>
<dbReference type="Proteomes" id="UP001221413">
    <property type="component" value="Unassembled WGS sequence"/>
</dbReference>
<sequence length="124" mass="13644">MPVHIHAPLDPTATGMGPAAPSGQSPRRREGGSDGWLAGGGSSKLGTALAHSQETEVGLSMERTVSNEREKGTRKREREREMKTESKAGRRTSKYTQRRLRMNVWRTTLYDINTPSAIIASSCY</sequence>
<dbReference type="AlphaFoldDB" id="A0AAD6J5I3"/>
<evidence type="ECO:0000256" key="1">
    <source>
        <dbReference type="SAM" id="MobiDB-lite"/>
    </source>
</evidence>
<feature type="region of interest" description="Disordered" evidence="1">
    <location>
        <begin position="1"/>
        <end position="94"/>
    </location>
</feature>
<evidence type="ECO:0000313" key="3">
    <source>
        <dbReference type="Proteomes" id="UP001221413"/>
    </source>
</evidence>